<proteinExistence type="predicted"/>
<evidence type="ECO:0000313" key="6">
    <source>
        <dbReference type="Proteomes" id="UP000317638"/>
    </source>
</evidence>
<dbReference type="GO" id="GO:0003700">
    <property type="term" value="F:DNA-binding transcription factor activity"/>
    <property type="evidence" value="ECO:0007669"/>
    <property type="project" value="TreeGrafter"/>
</dbReference>
<dbReference type="SMART" id="SM00354">
    <property type="entry name" value="HTH_LACI"/>
    <property type="match status" value="1"/>
</dbReference>
<evidence type="ECO:0000313" key="5">
    <source>
        <dbReference type="EMBL" id="TRY17367.1"/>
    </source>
</evidence>
<dbReference type="PANTHER" id="PTHR30146">
    <property type="entry name" value="LACI-RELATED TRANSCRIPTIONAL REPRESSOR"/>
    <property type="match status" value="1"/>
</dbReference>
<dbReference type="Gene3D" id="1.10.260.40">
    <property type="entry name" value="lambda repressor-like DNA-binding domains"/>
    <property type="match status" value="1"/>
</dbReference>
<dbReference type="PROSITE" id="PS50932">
    <property type="entry name" value="HTH_LACI_2"/>
    <property type="match status" value="1"/>
</dbReference>
<organism evidence="5 6">
    <name type="scientific">Tessaracoccus rhinocerotis</name>
    <dbReference type="NCBI Taxonomy" id="1689449"/>
    <lineage>
        <taxon>Bacteria</taxon>
        <taxon>Bacillati</taxon>
        <taxon>Actinomycetota</taxon>
        <taxon>Actinomycetes</taxon>
        <taxon>Propionibacteriales</taxon>
        <taxon>Propionibacteriaceae</taxon>
        <taxon>Tessaracoccus</taxon>
    </lineage>
</organism>
<evidence type="ECO:0000256" key="3">
    <source>
        <dbReference type="ARBA" id="ARBA00023163"/>
    </source>
</evidence>
<keyword evidence="1" id="KW-0805">Transcription regulation</keyword>
<dbReference type="Gene3D" id="3.40.50.2300">
    <property type="match status" value="2"/>
</dbReference>
<protein>
    <submittedName>
        <fullName evidence="5">LacI family transcriptional regulator</fullName>
    </submittedName>
</protein>
<dbReference type="PROSITE" id="PS00356">
    <property type="entry name" value="HTH_LACI_1"/>
    <property type="match status" value="1"/>
</dbReference>
<gene>
    <name evidence="5" type="ORF">FOJ82_12555</name>
</gene>
<feature type="domain" description="HTH lacI-type" evidence="4">
    <location>
        <begin position="2"/>
        <end position="56"/>
    </location>
</feature>
<dbReference type="CDD" id="cd06267">
    <property type="entry name" value="PBP1_LacI_sugar_binding-like"/>
    <property type="match status" value="1"/>
</dbReference>
<dbReference type="GO" id="GO:0000976">
    <property type="term" value="F:transcription cis-regulatory region binding"/>
    <property type="evidence" value="ECO:0007669"/>
    <property type="project" value="TreeGrafter"/>
</dbReference>
<dbReference type="InterPro" id="IPR000843">
    <property type="entry name" value="HTH_LacI"/>
</dbReference>
<dbReference type="Pfam" id="PF00356">
    <property type="entry name" value="LacI"/>
    <property type="match status" value="1"/>
</dbReference>
<comment type="caution">
    <text evidence="5">The sequence shown here is derived from an EMBL/GenBank/DDBJ whole genome shotgun (WGS) entry which is preliminary data.</text>
</comment>
<dbReference type="CDD" id="cd01392">
    <property type="entry name" value="HTH_LacI"/>
    <property type="match status" value="1"/>
</dbReference>
<dbReference type="InterPro" id="IPR010982">
    <property type="entry name" value="Lambda_DNA-bd_dom_sf"/>
</dbReference>
<dbReference type="RefSeq" id="WP_143938831.1">
    <property type="nucleotide sequence ID" value="NZ_VKKG01000005.1"/>
</dbReference>
<evidence type="ECO:0000256" key="1">
    <source>
        <dbReference type="ARBA" id="ARBA00023015"/>
    </source>
</evidence>
<dbReference type="Proteomes" id="UP000317638">
    <property type="component" value="Unassembled WGS sequence"/>
</dbReference>
<dbReference type="InterPro" id="IPR028082">
    <property type="entry name" value="Peripla_BP_I"/>
</dbReference>
<dbReference type="InterPro" id="IPR046335">
    <property type="entry name" value="LacI/GalR-like_sensor"/>
</dbReference>
<dbReference type="EMBL" id="VKKG01000005">
    <property type="protein sequence ID" value="TRY17367.1"/>
    <property type="molecule type" value="Genomic_DNA"/>
</dbReference>
<dbReference type="AlphaFoldDB" id="A0A553JY36"/>
<dbReference type="SUPFAM" id="SSF53822">
    <property type="entry name" value="Periplasmic binding protein-like I"/>
    <property type="match status" value="1"/>
</dbReference>
<evidence type="ECO:0000256" key="2">
    <source>
        <dbReference type="ARBA" id="ARBA00023125"/>
    </source>
</evidence>
<keyword evidence="6" id="KW-1185">Reference proteome</keyword>
<dbReference type="PANTHER" id="PTHR30146:SF109">
    <property type="entry name" value="HTH-TYPE TRANSCRIPTIONAL REGULATOR GALS"/>
    <property type="match status" value="1"/>
</dbReference>
<keyword evidence="2" id="KW-0238">DNA-binding</keyword>
<reference evidence="5 6" key="1">
    <citation type="submission" date="2019-07" db="EMBL/GenBank/DDBJ databases">
        <authorList>
            <person name="Zhou L.-Y."/>
        </authorList>
    </citation>
    <scope>NUCLEOTIDE SEQUENCE [LARGE SCALE GENOMIC DNA]</scope>
    <source>
        <strain evidence="5 6">YIM 101269</strain>
    </source>
</reference>
<sequence>MVTMADVARQAGVSTMTVSNVLNERRPVGASTRARVLAAAELLGYEINLTARALKAGRTNTVAFIVPTFHDYFGELADEIAPLIEAEGRHLVLARTSAEPEQEMASLSVAHLNLYDGVLLSVAGLNLQQLDRVRSAKPLVLLGERDVPERFDHIRLANEEGARLATTHMIQRGSRRIVALGCAFESAHTMAGDRRRGWELAHQEAGIRVDRELVVPVSTYSHEAARAALDAVLASGLSFDGVFAATDVLALGALAALADHRRRVPEDVQLAGFDNLDISRFVPPGITSIDANHKGVAQQAVRLLHRRMADGAAPAEHIVAPVHLVPRGSTRALGG</sequence>
<name>A0A553JY36_9ACTN</name>
<dbReference type="OrthoDB" id="2854648at2"/>
<evidence type="ECO:0000259" key="4">
    <source>
        <dbReference type="PROSITE" id="PS50932"/>
    </source>
</evidence>
<dbReference type="Pfam" id="PF13377">
    <property type="entry name" value="Peripla_BP_3"/>
    <property type="match status" value="1"/>
</dbReference>
<dbReference type="PRINTS" id="PR00036">
    <property type="entry name" value="HTHLACI"/>
</dbReference>
<dbReference type="SUPFAM" id="SSF47413">
    <property type="entry name" value="lambda repressor-like DNA-binding domains"/>
    <property type="match status" value="1"/>
</dbReference>
<accession>A0A553JY36</accession>
<keyword evidence="3" id="KW-0804">Transcription</keyword>